<keyword evidence="1" id="KW-0812">Transmembrane</keyword>
<keyword evidence="1" id="KW-1133">Transmembrane helix</keyword>
<evidence type="ECO:0000256" key="1">
    <source>
        <dbReference type="SAM" id="Phobius"/>
    </source>
</evidence>
<reference evidence="2" key="1">
    <citation type="submission" date="2020-01" db="EMBL/GenBank/DDBJ databases">
        <authorList>
            <person name="Yang Y."/>
            <person name="Kwon Y.M."/>
        </authorList>
    </citation>
    <scope>NUCLEOTIDE SEQUENCE</scope>
    <source>
        <strain evidence="2">PG104</strain>
    </source>
</reference>
<dbReference type="AlphaFoldDB" id="A0A8J8MTU3"/>
<organism evidence="2 3">
    <name type="scientific">Falsirhodobacter algicola</name>
    <dbReference type="NCBI Taxonomy" id="2692330"/>
    <lineage>
        <taxon>Bacteria</taxon>
        <taxon>Pseudomonadati</taxon>
        <taxon>Pseudomonadota</taxon>
        <taxon>Alphaproteobacteria</taxon>
        <taxon>Rhodobacterales</taxon>
        <taxon>Paracoccaceae</taxon>
        <taxon>Falsirhodobacter</taxon>
    </lineage>
</organism>
<feature type="transmembrane region" description="Helical" evidence="1">
    <location>
        <begin position="6"/>
        <end position="24"/>
    </location>
</feature>
<dbReference type="Proteomes" id="UP000679284">
    <property type="component" value="Chromosome"/>
</dbReference>
<evidence type="ECO:0000313" key="3">
    <source>
        <dbReference type="Proteomes" id="UP000679284"/>
    </source>
</evidence>
<gene>
    <name evidence="2" type="ORF">GR316_10370</name>
</gene>
<keyword evidence="3" id="KW-1185">Reference proteome</keyword>
<proteinExistence type="predicted"/>
<dbReference type="KEGG" id="fap:GR316_10370"/>
<accession>A0A8J8MTU3</accession>
<dbReference type="EMBL" id="CP047289">
    <property type="protein sequence ID" value="QUS36631.1"/>
    <property type="molecule type" value="Genomic_DNA"/>
</dbReference>
<sequence length="107" mass="12129">MDRTTLIVTTTLVLFVAFVMGWFARWLVTRLSPIEGTDIGEVDRLAQALHEAEEIRDAAIVWGEERERELMGQLAQADAEMRAVMESLGESRAEVEDLQHRMERLGG</sequence>
<name>A0A8J8MTU3_9RHOB</name>
<protein>
    <submittedName>
        <fullName evidence="2">Uncharacterized protein</fullName>
    </submittedName>
</protein>
<evidence type="ECO:0000313" key="2">
    <source>
        <dbReference type="EMBL" id="QUS36631.1"/>
    </source>
</evidence>
<dbReference type="RefSeq" id="WP_211783849.1">
    <property type="nucleotide sequence ID" value="NZ_CP047289.1"/>
</dbReference>
<keyword evidence="1" id="KW-0472">Membrane</keyword>